<accession>A0A0N5D6S3</accession>
<dbReference type="SUPFAM" id="SSF47027">
    <property type="entry name" value="Acyl-CoA binding protein"/>
    <property type="match status" value="1"/>
</dbReference>
<reference evidence="4 5" key="2">
    <citation type="submission" date="2018-11" db="EMBL/GenBank/DDBJ databases">
        <authorList>
            <consortium name="Pathogen Informatics"/>
        </authorList>
    </citation>
    <scope>NUCLEOTIDE SEQUENCE [LARGE SCALE GENOMIC DNA]</scope>
</reference>
<dbReference type="OrthoDB" id="346910at2759"/>
<dbReference type="InterPro" id="IPR000582">
    <property type="entry name" value="Acyl-CoA-binding_protein"/>
</dbReference>
<feature type="domain" description="ACB" evidence="3">
    <location>
        <begin position="1"/>
        <end position="83"/>
    </location>
</feature>
<dbReference type="GO" id="GO:0006631">
    <property type="term" value="P:fatty acid metabolic process"/>
    <property type="evidence" value="ECO:0007669"/>
    <property type="project" value="TreeGrafter"/>
</dbReference>
<dbReference type="STRING" id="103827.A0A0N5D6S3"/>
<protein>
    <submittedName>
        <fullName evidence="6">ACB domain-containing protein</fullName>
    </submittedName>
</protein>
<organism evidence="6">
    <name type="scientific">Thelazia callipaeda</name>
    <name type="common">Oriental eyeworm</name>
    <name type="synonym">Parasitic nematode</name>
    <dbReference type="NCBI Taxonomy" id="103827"/>
    <lineage>
        <taxon>Eukaryota</taxon>
        <taxon>Metazoa</taxon>
        <taxon>Ecdysozoa</taxon>
        <taxon>Nematoda</taxon>
        <taxon>Chromadorea</taxon>
        <taxon>Rhabditida</taxon>
        <taxon>Spirurina</taxon>
        <taxon>Spiruromorpha</taxon>
        <taxon>Thelazioidea</taxon>
        <taxon>Thelaziidae</taxon>
        <taxon>Thelazia</taxon>
    </lineage>
</organism>
<proteinExistence type="inferred from homology"/>
<sequence length="83" mass="9637">MDFNEAVVSVKKLKERPSDEELLQLYGLYKQATEGDNSRSKPWVDVKGRAKWDAWQQLKGMSEEEAKGLYVQLVEKLIQKYGM</sequence>
<keyword evidence="5" id="KW-1185">Reference proteome</keyword>
<evidence type="ECO:0000256" key="2">
    <source>
        <dbReference type="ARBA" id="ARBA00023121"/>
    </source>
</evidence>
<dbReference type="GO" id="GO:0000062">
    <property type="term" value="F:fatty-acyl-CoA binding"/>
    <property type="evidence" value="ECO:0007669"/>
    <property type="project" value="InterPro"/>
</dbReference>
<gene>
    <name evidence="4" type="ORF">TCLT_LOCUS8731</name>
</gene>
<dbReference type="InterPro" id="IPR014352">
    <property type="entry name" value="FERM/acyl-CoA-bd_prot_sf"/>
</dbReference>
<keyword evidence="2" id="KW-0446">Lipid-binding</keyword>
<dbReference type="PANTHER" id="PTHR23310">
    <property type="entry name" value="ACYL-COA-BINDING PROTEIN, ACBP"/>
    <property type="match status" value="1"/>
</dbReference>
<dbReference type="EMBL" id="UYYF01004675">
    <property type="protein sequence ID" value="VDN06311.1"/>
    <property type="molecule type" value="Genomic_DNA"/>
</dbReference>
<dbReference type="InterPro" id="IPR035984">
    <property type="entry name" value="Acyl-CoA-binding_sf"/>
</dbReference>
<dbReference type="PROSITE" id="PS51228">
    <property type="entry name" value="ACB_2"/>
    <property type="match status" value="1"/>
</dbReference>
<dbReference type="PRINTS" id="PR00689">
    <property type="entry name" value="ACOABINDINGP"/>
</dbReference>
<evidence type="ECO:0000313" key="4">
    <source>
        <dbReference type="EMBL" id="VDN06311.1"/>
    </source>
</evidence>
<evidence type="ECO:0000259" key="3">
    <source>
        <dbReference type="PROSITE" id="PS51228"/>
    </source>
</evidence>
<name>A0A0N5D6S3_THECL</name>
<evidence type="ECO:0000313" key="6">
    <source>
        <dbReference type="WBParaSite" id="TCLT_0000874201-mRNA-1"/>
    </source>
</evidence>
<dbReference type="PROSITE" id="PS00880">
    <property type="entry name" value="ACB_1"/>
    <property type="match status" value="1"/>
</dbReference>
<dbReference type="Gene3D" id="1.20.80.10">
    <property type="match status" value="1"/>
</dbReference>
<dbReference type="AlphaFoldDB" id="A0A0N5D6S3"/>
<dbReference type="OMA" id="YFYKYYK"/>
<dbReference type="Pfam" id="PF00887">
    <property type="entry name" value="ACBP"/>
    <property type="match status" value="1"/>
</dbReference>
<dbReference type="Proteomes" id="UP000276776">
    <property type="component" value="Unassembled WGS sequence"/>
</dbReference>
<dbReference type="WBParaSite" id="TCLT_0000874201-mRNA-1">
    <property type="protein sequence ID" value="TCLT_0000874201-mRNA-1"/>
    <property type="gene ID" value="TCLT_0000874201"/>
</dbReference>
<dbReference type="InterPro" id="IPR022408">
    <property type="entry name" value="Acyl-CoA-binding_prot_CS"/>
</dbReference>
<evidence type="ECO:0000256" key="1">
    <source>
        <dbReference type="ARBA" id="ARBA00005567"/>
    </source>
</evidence>
<comment type="similarity">
    <text evidence="1">Belongs to the ACBP family.</text>
</comment>
<reference evidence="6" key="1">
    <citation type="submission" date="2017-02" db="UniProtKB">
        <authorList>
            <consortium name="WormBaseParasite"/>
        </authorList>
    </citation>
    <scope>IDENTIFICATION</scope>
</reference>
<evidence type="ECO:0000313" key="5">
    <source>
        <dbReference type="Proteomes" id="UP000276776"/>
    </source>
</evidence>
<dbReference type="PANTHER" id="PTHR23310:SF62">
    <property type="entry name" value="ACYL-COA BINDING PROTEIN 1, ISOFORM A"/>
    <property type="match status" value="1"/>
</dbReference>